<dbReference type="OrthoDB" id="9797060at2"/>
<dbReference type="InterPro" id="IPR052936">
    <property type="entry name" value="Jasmonate_Hydroxylase-like"/>
</dbReference>
<dbReference type="Pfam" id="PF03992">
    <property type="entry name" value="ABM"/>
    <property type="match status" value="1"/>
</dbReference>
<dbReference type="AlphaFoldDB" id="W0E016"/>
<dbReference type="GO" id="GO:0004497">
    <property type="term" value="F:monooxygenase activity"/>
    <property type="evidence" value="ECO:0007669"/>
    <property type="project" value="UniProtKB-KW"/>
</dbReference>
<dbReference type="eggNOG" id="COG2329">
    <property type="taxonomic scope" value="Bacteria"/>
</dbReference>
<sequence length="103" mass="12005">MFAVVFEVKPSERGRAAYLACAAHLRQFLVDRPGFISIERFQSLTDEGKLLSLSFWEDEASISEWRELVEHRAARHAGKASLFDWYRIRVAEVVRDHCHERAE</sequence>
<name>W0E016_MARPU</name>
<dbReference type="PANTHER" id="PTHR37811:SF2">
    <property type="entry name" value="ABM DOMAIN-CONTAINING PROTEIN"/>
    <property type="match status" value="1"/>
</dbReference>
<dbReference type="PROSITE" id="PS51725">
    <property type="entry name" value="ABM"/>
    <property type="match status" value="1"/>
</dbReference>
<dbReference type="EMBL" id="CP007031">
    <property type="protein sequence ID" value="AHF04047.1"/>
    <property type="molecule type" value="Genomic_DNA"/>
</dbReference>
<feature type="domain" description="ABM" evidence="1">
    <location>
        <begin position="1"/>
        <end position="90"/>
    </location>
</feature>
<dbReference type="PANTHER" id="PTHR37811">
    <property type="entry name" value="BLL5343 PROTEIN"/>
    <property type="match status" value="1"/>
</dbReference>
<dbReference type="SUPFAM" id="SSF54909">
    <property type="entry name" value="Dimeric alpha+beta barrel"/>
    <property type="match status" value="1"/>
</dbReference>
<protein>
    <submittedName>
        <fullName evidence="2">Antibiotic biosynthesis monooxygenase</fullName>
    </submittedName>
</protein>
<accession>W0E016</accession>
<evidence type="ECO:0000313" key="2">
    <source>
        <dbReference type="EMBL" id="AHF04047.1"/>
    </source>
</evidence>
<proteinExistence type="predicted"/>
<dbReference type="HOGENOM" id="CLU_127039_0_1_6"/>
<reference evidence="2 3" key="1">
    <citation type="submission" date="2013-12" db="EMBL/GenBank/DDBJ databases">
        <authorList>
            <consortium name="DOE Joint Genome Institute"/>
            <person name="Bryant D.A."/>
            <person name="Huntemann M."/>
            <person name="Han J."/>
            <person name="Chen A."/>
            <person name="Kyrpides N."/>
            <person name="Mavromatis K."/>
            <person name="Markowitz V."/>
            <person name="Palaniappan K."/>
            <person name="Ivanova N."/>
            <person name="Schaumberg A."/>
            <person name="Pati A."/>
            <person name="Liolios K."/>
            <person name="Nordberg H.P."/>
            <person name="Cantor M.N."/>
            <person name="Hua S.X."/>
            <person name="Woyke T."/>
        </authorList>
    </citation>
    <scope>NUCLEOTIDE SEQUENCE [LARGE SCALE GENOMIC DNA]</scope>
    <source>
        <strain evidence="2 3">984</strain>
    </source>
</reference>
<keyword evidence="2" id="KW-0560">Oxidoreductase</keyword>
<gene>
    <name evidence="2" type="ORF">MARPU_09310</name>
</gene>
<dbReference type="Proteomes" id="UP000005275">
    <property type="component" value="Chromosome"/>
</dbReference>
<dbReference type="KEGG" id="mpur:MARPU_09310"/>
<dbReference type="InterPro" id="IPR011008">
    <property type="entry name" value="Dimeric_a/b-barrel"/>
</dbReference>
<dbReference type="InterPro" id="IPR007138">
    <property type="entry name" value="ABM_dom"/>
</dbReference>
<evidence type="ECO:0000259" key="1">
    <source>
        <dbReference type="PROSITE" id="PS51725"/>
    </source>
</evidence>
<organism evidence="2 3">
    <name type="scientific">Marichromatium purpuratum 984</name>
    <dbReference type="NCBI Taxonomy" id="765910"/>
    <lineage>
        <taxon>Bacteria</taxon>
        <taxon>Pseudomonadati</taxon>
        <taxon>Pseudomonadota</taxon>
        <taxon>Gammaproteobacteria</taxon>
        <taxon>Chromatiales</taxon>
        <taxon>Chromatiaceae</taxon>
        <taxon>Marichromatium</taxon>
    </lineage>
</organism>
<dbReference type="RefSeq" id="WP_005224812.1">
    <property type="nucleotide sequence ID" value="NZ_CP007031.1"/>
</dbReference>
<evidence type="ECO:0000313" key="3">
    <source>
        <dbReference type="Proteomes" id="UP000005275"/>
    </source>
</evidence>
<keyword evidence="2" id="KW-0503">Monooxygenase</keyword>
<keyword evidence="3" id="KW-1185">Reference proteome</keyword>
<dbReference type="Gene3D" id="3.30.70.100">
    <property type="match status" value="1"/>
</dbReference>
<dbReference type="STRING" id="765910.MARPU_09310"/>